<accession>A0ABX2A1F9</accession>
<sequence length="667" mass="70752">MSDSGPVSANSALTPDSTTADLLDALDTLRARLGALRLPLETPGVHAARSDLARATDQLDDYLLPRLRAERAPLLVVVGGSTGAGKSTLVNSLLGEQVTAPGVLRPTTRAPVLVHHPLDARWFTGDRVLPGLPRTSQHTDRPREDRSVGRALRLVASANLPQGMALLDAPDVDSLEQANRDLAAQLLGAADLWVFVTTAARYADAVPWELLVTAAARRAQVALVLDRVDPGAEEVAADLRRLMVEHGLGEAAMFVVPESGTAGAEAWTDGLLPEQSIGELATWLSGLGGDPEARARVIASTRDGVVDDLVRRATELAQESDTQHATDARLRDAVERHHAEASRQAQEATSDGALLRGEVLARWQDFIGTGEFFRALEVRAGKVRDAVGRVVRGRPKEAPQVEQAIAHGLESVILDAAEQAAERTYAAWRSDAAGAALLDGLELSRTAPGLRAEVSATIRAWQGDVLELVREQGQSRRGTARALSFGINALGVSLMVVVFASTAGLTGLEIGIAGGTAVVAQKLLEAVFGDDAVRRLAAQAKERLVARIDTVLRGQAARYTAQLDALGTDDVPGDRLRDAARAVAEAARRERGTRSRVDDGLTRPWSGGLLRGAGTFRPATGPDGVPVVPGMAGRAGAARAEEAADGGDATRGGRRPFWRRWRRKDQP</sequence>
<dbReference type="SUPFAM" id="SSF52540">
    <property type="entry name" value="P-loop containing nucleoside triphosphate hydrolases"/>
    <property type="match status" value="1"/>
</dbReference>
<dbReference type="InterPro" id="IPR045063">
    <property type="entry name" value="Dynamin_N"/>
</dbReference>
<name>A0ABX2A1F9_9MICO</name>
<dbReference type="Gene3D" id="3.40.50.300">
    <property type="entry name" value="P-loop containing nucleotide triphosphate hydrolases"/>
    <property type="match status" value="1"/>
</dbReference>
<feature type="region of interest" description="Disordered" evidence="1">
    <location>
        <begin position="633"/>
        <end position="667"/>
    </location>
</feature>
<evidence type="ECO:0000256" key="1">
    <source>
        <dbReference type="SAM" id="MobiDB-lite"/>
    </source>
</evidence>
<keyword evidence="3" id="KW-0547">Nucleotide-binding</keyword>
<dbReference type="Proteomes" id="UP000757540">
    <property type="component" value="Unassembled WGS sequence"/>
</dbReference>
<feature type="domain" description="Dynamin N-terminal" evidence="2">
    <location>
        <begin position="76"/>
        <end position="203"/>
    </location>
</feature>
<feature type="compositionally biased region" description="Basic residues" evidence="1">
    <location>
        <begin position="652"/>
        <end position="667"/>
    </location>
</feature>
<comment type="caution">
    <text evidence="3">The sequence shown here is derived from an EMBL/GenBank/DDBJ whole genome shotgun (WGS) entry which is preliminary data.</text>
</comment>
<gene>
    <name evidence="3" type="ORF">HDG69_001242</name>
</gene>
<dbReference type="PANTHER" id="PTHR42698">
    <property type="entry name" value="GTPASE ERA"/>
    <property type="match status" value="1"/>
</dbReference>
<dbReference type="Pfam" id="PF00350">
    <property type="entry name" value="Dynamin_N"/>
    <property type="match status" value="1"/>
</dbReference>
<dbReference type="InterPro" id="IPR027417">
    <property type="entry name" value="P-loop_NTPase"/>
</dbReference>
<keyword evidence="4" id="KW-1185">Reference proteome</keyword>
<keyword evidence="3" id="KW-0067">ATP-binding</keyword>
<evidence type="ECO:0000259" key="2">
    <source>
        <dbReference type="Pfam" id="PF00350"/>
    </source>
</evidence>
<dbReference type="InterPro" id="IPR005662">
    <property type="entry name" value="GTPase_Era-like"/>
</dbReference>
<evidence type="ECO:0000313" key="4">
    <source>
        <dbReference type="Proteomes" id="UP000757540"/>
    </source>
</evidence>
<dbReference type="EMBL" id="JABEZU010000001">
    <property type="protein sequence ID" value="NOV96689.1"/>
    <property type="molecule type" value="Genomic_DNA"/>
</dbReference>
<dbReference type="RefSeq" id="WP_171782834.1">
    <property type="nucleotide sequence ID" value="NZ_BAAAML010000002.1"/>
</dbReference>
<reference evidence="3 4" key="1">
    <citation type="submission" date="2020-05" db="EMBL/GenBank/DDBJ databases">
        <title>Genomic Encyclopedia of Type Strains, Phase III (KMG-III): the genomes of soil and plant-associated and newly described type strains.</title>
        <authorList>
            <person name="Whitman W."/>
        </authorList>
    </citation>
    <scope>NUCLEOTIDE SEQUENCE [LARGE SCALE GENOMIC DNA]</scope>
    <source>
        <strain evidence="3 4">KCTC 19046</strain>
    </source>
</reference>
<dbReference type="GO" id="GO:0005524">
    <property type="term" value="F:ATP binding"/>
    <property type="evidence" value="ECO:0007669"/>
    <property type="project" value="UniProtKB-KW"/>
</dbReference>
<organism evidence="3 4">
    <name type="scientific">Isoptericola halotolerans</name>
    <dbReference type="NCBI Taxonomy" id="300560"/>
    <lineage>
        <taxon>Bacteria</taxon>
        <taxon>Bacillati</taxon>
        <taxon>Actinomycetota</taxon>
        <taxon>Actinomycetes</taxon>
        <taxon>Micrococcales</taxon>
        <taxon>Promicromonosporaceae</taxon>
        <taxon>Isoptericola</taxon>
    </lineage>
</organism>
<evidence type="ECO:0000313" key="3">
    <source>
        <dbReference type="EMBL" id="NOV96689.1"/>
    </source>
</evidence>
<proteinExistence type="predicted"/>
<protein>
    <submittedName>
        <fullName evidence="3">Energy-coupling factor transporter ATP-binding protein EcfA2</fullName>
    </submittedName>
</protein>
<dbReference type="PANTHER" id="PTHR42698:SF1">
    <property type="entry name" value="GTPASE ERA, MITOCHONDRIAL"/>
    <property type="match status" value="1"/>
</dbReference>